<reference evidence="3 4" key="1">
    <citation type="journal article" date="2019" name="Emerg. Microbes Infect.">
        <title>Comprehensive subspecies identification of 175 nontuberculous mycobacteria species based on 7547 genomic profiles.</title>
        <authorList>
            <person name="Matsumoto Y."/>
            <person name="Kinjo T."/>
            <person name="Motooka D."/>
            <person name="Nabeya D."/>
            <person name="Jung N."/>
            <person name="Uechi K."/>
            <person name="Horii T."/>
            <person name="Iida T."/>
            <person name="Fujita J."/>
            <person name="Nakamura S."/>
        </authorList>
    </citation>
    <scope>NUCLEOTIDE SEQUENCE [LARGE SCALE GENOMIC DNA]</scope>
    <source>
        <strain evidence="3 4">JCM 30723</strain>
    </source>
</reference>
<dbReference type="EMBL" id="BLKY01000001">
    <property type="protein sequence ID" value="GFG87087.1"/>
    <property type="molecule type" value="Genomic_DNA"/>
</dbReference>
<sequence>MPMRDTLDRMKTLRLSPDLENRLQRAASVAGESLSEFIRRAATARADEVLNTDTVEGFADVIGAVNGGGGRARRTGEAFTEALTDRQRSR</sequence>
<accession>A0A7I9YEK1</accession>
<dbReference type="GO" id="GO:0006355">
    <property type="term" value="P:regulation of DNA-templated transcription"/>
    <property type="evidence" value="ECO:0007669"/>
    <property type="project" value="InterPro"/>
</dbReference>
<dbReference type="InterPro" id="IPR010985">
    <property type="entry name" value="Ribbon_hlx_hlx"/>
</dbReference>
<gene>
    <name evidence="3" type="ORF">MALGJ_37630</name>
</gene>
<evidence type="ECO:0008006" key="5">
    <source>
        <dbReference type="Google" id="ProtNLM"/>
    </source>
</evidence>
<name>A0A7I9YEK1_MYCAL</name>
<evidence type="ECO:0000313" key="4">
    <source>
        <dbReference type="Proteomes" id="UP000465305"/>
    </source>
</evidence>
<dbReference type="InterPro" id="IPR014795">
    <property type="entry name" value="TacA_1-like"/>
</dbReference>
<comment type="similarity">
    <text evidence="2">Belongs to the TacA antitoxin family.</text>
</comment>
<dbReference type="Gene3D" id="1.20.5.780">
    <property type="entry name" value="Single helix bin"/>
    <property type="match status" value="1"/>
</dbReference>
<keyword evidence="1" id="KW-1277">Toxin-antitoxin system</keyword>
<proteinExistence type="inferred from homology"/>
<organism evidence="3 4">
    <name type="scientific">Mycolicibacter algericus</name>
    <name type="common">Mycobacterium algericum</name>
    <dbReference type="NCBI Taxonomy" id="1288388"/>
    <lineage>
        <taxon>Bacteria</taxon>
        <taxon>Bacillati</taxon>
        <taxon>Actinomycetota</taxon>
        <taxon>Actinomycetes</taxon>
        <taxon>Mycobacteriales</taxon>
        <taxon>Mycobacteriaceae</taxon>
        <taxon>Mycolicibacter</taxon>
    </lineage>
</organism>
<dbReference type="Pfam" id="PF08681">
    <property type="entry name" value="TacA1"/>
    <property type="match status" value="1"/>
</dbReference>
<dbReference type="SUPFAM" id="SSF47598">
    <property type="entry name" value="Ribbon-helix-helix"/>
    <property type="match status" value="1"/>
</dbReference>
<protein>
    <recommendedName>
        <fullName evidence="5">DUF1778 domain-containing protein</fullName>
    </recommendedName>
</protein>
<dbReference type="Proteomes" id="UP000465305">
    <property type="component" value="Unassembled WGS sequence"/>
</dbReference>
<evidence type="ECO:0000313" key="3">
    <source>
        <dbReference type="EMBL" id="GFG87087.1"/>
    </source>
</evidence>
<dbReference type="AlphaFoldDB" id="A0A7I9YEK1"/>
<evidence type="ECO:0000256" key="1">
    <source>
        <dbReference type="ARBA" id="ARBA00022649"/>
    </source>
</evidence>
<evidence type="ECO:0000256" key="2">
    <source>
        <dbReference type="ARBA" id="ARBA00049988"/>
    </source>
</evidence>
<comment type="caution">
    <text evidence="3">The sequence shown here is derived from an EMBL/GenBank/DDBJ whole genome shotgun (WGS) entry which is preliminary data.</text>
</comment>